<dbReference type="KEGG" id="xcb:XC_1201"/>
<dbReference type="RefSeq" id="WP_011038031.1">
    <property type="nucleotide sequence ID" value="NC_007086.1"/>
</dbReference>
<dbReference type="InterPro" id="IPR021070">
    <property type="entry name" value="Killing_trait_RebB"/>
</dbReference>
<name>A0A0H2X4X6_XANC8</name>
<reference evidence="1 2" key="1">
    <citation type="journal article" date="2005" name="Genome Res.">
        <title>Comparative and functional genomic analyses of the pathogenicity of phytopathogen Xanthomonas campestris pv. campestris.</title>
        <authorList>
            <person name="Qian W."/>
            <person name="Jia Y."/>
            <person name="Ren S.X."/>
            <person name="He Y.Q."/>
            <person name="Feng J.X."/>
            <person name="Lu L.F."/>
            <person name="Sun Q."/>
            <person name="Ying G."/>
            <person name="Tang D.J."/>
            <person name="Tang H."/>
            <person name="Wu W."/>
            <person name="Hao P."/>
            <person name="Wang L."/>
            <person name="Jiang B.L."/>
            <person name="Zeng S."/>
            <person name="Gu W.Y."/>
            <person name="Lu G."/>
            <person name="Rong L."/>
            <person name="Tian Y."/>
            <person name="Yao Z."/>
            <person name="Fu G."/>
            <person name="Chen B."/>
            <person name="Fang R."/>
            <person name="Qiang B."/>
            <person name="Chen Z."/>
            <person name="Zhao G.P."/>
            <person name="Tang J.L."/>
            <person name="He C."/>
        </authorList>
    </citation>
    <scope>NUCLEOTIDE SEQUENCE [LARGE SCALE GENOMIC DNA]</scope>
    <source>
        <strain evidence="1 2">8004</strain>
    </source>
</reference>
<dbReference type="Proteomes" id="UP000000420">
    <property type="component" value="Chromosome"/>
</dbReference>
<protein>
    <submittedName>
        <fullName evidence="1">RebB protein</fullName>
    </submittedName>
</protein>
<dbReference type="AlphaFoldDB" id="A0A0H2X4X6"/>
<proteinExistence type="predicted"/>
<evidence type="ECO:0000313" key="1">
    <source>
        <dbReference type="EMBL" id="AAY48270.1"/>
    </source>
</evidence>
<dbReference type="Pfam" id="PF11747">
    <property type="entry name" value="RebB"/>
    <property type="match status" value="1"/>
</dbReference>
<gene>
    <name evidence="1" type="ordered locus">XC_1201</name>
</gene>
<evidence type="ECO:0000313" key="2">
    <source>
        <dbReference type="Proteomes" id="UP000000420"/>
    </source>
</evidence>
<sequence length="107" mass="11164">MAFPTAVNDHITDAVTQTNVKVIGEAPAMAMGTIYQSMAHATGTLFQNAAQQQQYTLAQAATTQGVMQIYSIDTTATAADVEKVAQVGVADNLTSLLTVLKAFNGGK</sequence>
<accession>A0A0H2X4X6</accession>
<dbReference type="EMBL" id="CP000050">
    <property type="protein sequence ID" value="AAY48270.1"/>
    <property type="molecule type" value="Genomic_DNA"/>
</dbReference>
<dbReference type="HOGENOM" id="CLU_143345_1_0_6"/>
<organism evidence="1 2">
    <name type="scientific">Xanthomonas campestris pv. campestris (strain 8004)</name>
    <dbReference type="NCBI Taxonomy" id="314565"/>
    <lineage>
        <taxon>Bacteria</taxon>
        <taxon>Pseudomonadati</taxon>
        <taxon>Pseudomonadota</taxon>
        <taxon>Gammaproteobacteria</taxon>
        <taxon>Lysobacterales</taxon>
        <taxon>Lysobacteraceae</taxon>
        <taxon>Xanthomonas</taxon>
    </lineage>
</organism>